<dbReference type="InterPro" id="IPR003646">
    <property type="entry name" value="SH3-like_bac-type"/>
</dbReference>
<organism evidence="8 9">
    <name type="scientific">Candidatus Ornithomonoglobus intestinigallinarum</name>
    <dbReference type="NCBI Taxonomy" id="2840894"/>
    <lineage>
        <taxon>Bacteria</taxon>
        <taxon>Bacillati</taxon>
        <taxon>Bacillota</taxon>
        <taxon>Clostridia</taxon>
        <taxon>Candidatus Ornithomonoglobus</taxon>
    </lineage>
</organism>
<feature type="domain" description="NlpC/P60" evidence="7">
    <location>
        <begin position="287"/>
        <end position="408"/>
    </location>
</feature>
<keyword evidence="2" id="KW-0645">Protease</keyword>
<evidence type="ECO:0000259" key="7">
    <source>
        <dbReference type="PROSITE" id="PS51935"/>
    </source>
</evidence>
<evidence type="ECO:0000256" key="2">
    <source>
        <dbReference type="ARBA" id="ARBA00022670"/>
    </source>
</evidence>
<evidence type="ECO:0000256" key="3">
    <source>
        <dbReference type="ARBA" id="ARBA00022801"/>
    </source>
</evidence>
<comment type="caution">
    <text evidence="8">The sequence shown here is derived from an EMBL/GenBank/DDBJ whole genome shotgun (WGS) entry which is preliminary data.</text>
</comment>
<dbReference type="PANTHER" id="PTHR47053:SF1">
    <property type="entry name" value="MUREIN DD-ENDOPEPTIDASE MEPH-RELATED"/>
    <property type="match status" value="1"/>
</dbReference>
<feature type="signal peptide" evidence="6">
    <location>
        <begin position="1"/>
        <end position="21"/>
    </location>
</feature>
<keyword evidence="6" id="KW-0732">Signal</keyword>
<keyword evidence="3" id="KW-0378">Hydrolase</keyword>
<keyword evidence="4" id="KW-0788">Thiol protease</keyword>
<dbReference type="GO" id="GO:0008234">
    <property type="term" value="F:cysteine-type peptidase activity"/>
    <property type="evidence" value="ECO:0007669"/>
    <property type="project" value="UniProtKB-KW"/>
</dbReference>
<name>A0A9D1H4B3_9FIRM</name>
<evidence type="ECO:0000313" key="8">
    <source>
        <dbReference type="EMBL" id="HIT86038.1"/>
    </source>
</evidence>
<reference evidence="8" key="1">
    <citation type="submission" date="2020-10" db="EMBL/GenBank/DDBJ databases">
        <authorList>
            <person name="Gilroy R."/>
        </authorList>
    </citation>
    <scope>NUCLEOTIDE SEQUENCE</scope>
    <source>
        <strain evidence="8">CHK181-108</strain>
    </source>
</reference>
<dbReference type="SUPFAM" id="SSF54001">
    <property type="entry name" value="Cysteine proteinases"/>
    <property type="match status" value="1"/>
</dbReference>
<protein>
    <submittedName>
        <fullName evidence="8">C40 family peptidase</fullName>
    </submittedName>
</protein>
<dbReference type="AlphaFoldDB" id="A0A9D1H4B3"/>
<evidence type="ECO:0000256" key="5">
    <source>
        <dbReference type="SAM" id="MobiDB-lite"/>
    </source>
</evidence>
<proteinExistence type="inferred from homology"/>
<dbReference type="Gene3D" id="2.30.30.40">
    <property type="entry name" value="SH3 Domains"/>
    <property type="match status" value="2"/>
</dbReference>
<sequence length="408" mass="43110">MKNFKHSLVAVIAVVMISSLAAVQGAELTDIRAERNNKLRAAAEVQSMTITEKSVSDTGVKAAALTNNTAEEAQAVAAIENSVDASGYRLGYVETTQGGAELYAMPSADSEVVGTLEPCEQVEVLETTEGYYKVSGENAEGYIISDCITEDKDEAEYAAMQYDHYKLAKILSFGSGVNVRSEASESSDAITQLEDETDVVVLGGEGDFIKIAYGSDYDEGYVINTVIDFTGDWVEKSEVAETQQAAAERAAAAARAEEMAQRNSAAVGASATEAPATAAPTSTPSSSSGGQAIVDTAMQYLGVPYVWGGTSPSGFDCSGLVQYVCRQNGISVNRVAADQRNNGTYVSRENLQPGDLVFFANGGGIHHVGIYVGDGNMIHAPQTGDVVKISSIETSYRINQYAGAVRVW</sequence>
<dbReference type="InterPro" id="IPR038765">
    <property type="entry name" value="Papain-like_cys_pep_sf"/>
</dbReference>
<dbReference type="PANTHER" id="PTHR47053">
    <property type="entry name" value="MUREIN DD-ENDOPEPTIDASE MEPH-RELATED"/>
    <property type="match status" value="1"/>
</dbReference>
<evidence type="ECO:0000256" key="6">
    <source>
        <dbReference type="SAM" id="SignalP"/>
    </source>
</evidence>
<comment type="similarity">
    <text evidence="1">Belongs to the peptidase C40 family.</text>
</comment>
<feature type="chain" id="PRO_5039621389" evidence="6">
    <location>
        <begin position="22"/>
        <end position="408"/>
    </location>
</feature>
<dbReference type="Pfam" id="PF00877">
    <property type="entry name" value="NLPC_P60"/>
    <property type="match status" value="1"/>
</dbReference>
<dbReference type="Proteomes" id="UP000824165">
    <property type="component" value="Unassembled WGS sequence"/>
</dbReference>
<reference evidence="8" key="2">
    <citation type="journal article" date="2021" name="PeerJ">
        <title>Extensive microbial diversity within the chicken gut microbiome revealed by metagenomics and culture.</title>
        <authorList>
            <person name="Gilroy R."/>
            <person name="Ravi A."/>
            <person name="Getino M."/>
            <person name="Pursley I."/>
            <person name="Horton D.L."/>
            <person name="Alikhan N.F."/>
            <person name="Baker D."/>
            <person name="Gharbi K."/>
            <person name="Hall N."/>
            <person name="Watson M."/>
            <person name="Adriaenssens E.M."/>
            <person name="Foster-Nyarko E."/>
            <person name="Jarju S."/>
            <person name="Secka A."/>
            <person name="Antonio M."/>
            <person name="Oren A."/>
            <person name="Chaudhuri R.R."/>
            <person name="La Ragione R."/>
            <person name="Hildebrand F."/>
            <person name="Pallen M.J."/>
        </authorList>
    </citation>
    <scope>NUCLEOTIDE SEQUENCE</scope>
    <source>
        <strain evidence="8">CHK181-108</strain>
    </source>
</reference>
<gene>
    <name evidence="8" type="ORF">IAA60_09090</name>
</gene>
<dbReference type="Gene3D" id="3.90.1720.10">
    <property type="entry name" value="endopeptidase domain like (from Nostoc punctiforme)"/>
    <property type="match status" value="1"/>
</dbReference>
<evidence type="ECO:0000313" key="9">
    <source>
        <dbReference type="Proteomes" id="UP000824165"/>
    </source>
</evidence>
<dbReference type="EMBL" id="DVLU01000097">
    <property type="protein sequence ID" value="HIT86038.1"/>
    <property type="molecule type" value="Genomic_DNA"/>
</dbReference>
<dbReference type="SMART" id="SM00287">
    <property type="entry name" value="SH3b"/>
    <property type="match status" value="2"/>
</dbReference>
<dbReference type="InterPro" id="IPR051202">
    <property type="entry name" value="Peptidase_C40"/>
</dbReference>
<dbReference type="PROSITE" id="PS51935">
    <property type="entry name" value="NLPC_P60"/>
    <property type="match status" value="1"/>
</dbReference>
<dbReference type="GO" id="GO:0006508">
    <property type="term" value="P:proteolysis"/>
    <property type="evidence" value="ECO:0007669"/>
    <property type="project" value="UniProtKB-KW"/>
</dbReference>
<evidence type="ECO:0000256" key="4">
    <source>
        <dbReference type="ARBA" id="ARBA00022807"/>
    </source>
</evidence>
<evidence type="ECO:0000256" key="1">
    <source>
        <dbReference type="ARBA" id="ARBA00007074"/>
    </source>
</evidence>
<feature type="region of interest" description="Disordered" evidence="5">
    <location>
        <begin position="263"/>
        <end position="290"/>
    </location>
</feature>
<dbReference type="InterPro" id="IPR000064">
    <property type="entry name" value="NLP_P60_dom"/>
</dbReference>
<dbReference type="Pfam" id="PF08239">
    <property type="entry name" value="SH3_3"/>
    <property type="match status" value="2"/>
</dbReference>
<accession>A0A9D1H4B3</accession>